<dbReference type="Proteomes" id="UP000501053">
    <property type="component" value="Chromosome"/>
</dbReference>
<protein>
    <submittedName>
        <fullName evidence="1">Uncharacterized protein</fullName>
    </submittedName>
</protein>
<proteinExistence type="predicted"/>
<accession>A0A6F8XIF9</accession>
<sequence length="48" mass="5417">MIEQTFLMPDRASASTIDVMHGKVLRGKQQQKHQQQPEQAIAVFFSCG</sequence>
<dbReference type="EMBL" id="AP022869">
    <property type="protein sequence ID" value="BCB73589.1"/>
    <property type="molecule type" value="Genomic_DNA"/>
</dbReference>
<evidence type="ECO:0000313" key="2">
    <source>
        <dbReference type="Proteomes" id="UP000501053"/>
    </source>
</evidence>
<dbReference type="AlphaFoldDB" id="A0A6F8XIF9"/>
<organism evidence="1 2">
    <name type="scientific">Vreelandella aquamarina</name>
    <dbReference type="NCBI Taxonomy" id="77097"/>
    <lineage>
        <taxon>Bacteria</taxon>
        <taxon>Pseudomonadati</taxon>
        <taxon>Pseudomonadota</taxon>
        <taxon>Gammaproteobacteria</taxon>
        <taxon>Oceanospirillales</taxon>
        <taxon>Halomonadaceae</taxon>
        <taxon>Vreelandella</taxon>
    </lineage>
</organism>
<reference evidence="1 2" key="1">
    <citation type="submission" date="2020-03" db="EMBL/GenBank/DDBJ databases">
        <title>Complete Genome Sequence of Halomonas meridiana strain Eplume2, isolated from hydrothermal-plume in the north east Pacific Ocean.</title>
        <authorList>
            <person name="Kurihara Y."/>
            <person name="Kawai S."/>
            <person name="Sakai A."/>
            <person name="Galipon J."/>
            <person name="Arakawa K."/>
        </authorList>
    </citation>
    <scope>NUCLEOTIDE SEQUENCE [LARGE SCALE GENOMIC DNA]</scope>
    <source>
        <strain evidence="1 2">Eplume2</strain>
    </source>
</reference>
<gene>
    <name evidence="1" type="ORF">HMEPL2_39400</name>
</gene>
<keyword evidence="2" id="KW-1185">Reference proteome</keyword>
<name>A0A6F8XIF9_9GAMM</name>
<evidence type="ECO:0000313" key="1">
    <source>
        <dbReference type="EMBL" id="BCB73589.1"/>
    </source>
</evidence>